<name>A0A2P2NB24_RHIMU</name>
<protein>
    <submittedName>
        <fullName evidence="1">Uncharacterized protein</fullName>
    </submittedName>
</protein>
<dbReference type="EMBL" id="GGEC01059200">
    <property type="protein sequence ID" value="MBX39684.1"/>
    <property type="molecule type" value="Transcribed_RNA"/>
</dbReference>
<accession>A0A2P2NB24</accession>
<organism evidence="1">
    <name type="scientific">Rhizophora mucronata</name>
    <name type="common">Asiatic mangrove</name>
    <dbReference type="NCBI Taxonomy" id="61149"/>
    <lineage>
        <taxon>Eukaryota</taxon>
        <taxon>Viridiplantae</taxon>
        <taxon>Streptophyta</taxon>
        <taxon>Embryophyta</taxon>
        <taxon>Tracheophyta</taxon>
        <taxon>Spermatophyta</taxon>
        <taxon>Magnoliopsida</taxon>
        <taxon>eudicotyledons</taxon>
        <taxon>Gunneridae</taxon>
        <taxon>Pentapetalae</taxon>
        <taxon>rosids</taxon>
        <taxon>fabids</taxon>
        <taxon>Malpighiales</taxon>
        <taxon>Rhizophoraceae</taxon>
        <taxon>Rhizophora</taxon>
    </lineage>
</organism>
<reference evidence="1" key="1">
    <citation type="submission" date="2018-02" db="EMBL/GenBank/DDBJ databases">
        <title>Rhizophora mucronata_Transcriptome.</title>
        <authorList>
            <person name="Meera S.P."/>
            <person name="Sreeshan A."/>
            <person name="Augustine A."/>
        </authorList>
    </citation>
    <scope>NUCLEOTIDE SEQUENCE</scope>
    <source>
        <tissue evidence="1">Leaf</tissue>
    </source>
</reference>
<proteinExistence type="predicted"/>
<evidence type="ECO:0000313" key="1">
    <source>
        <dbReference type="EMBL" id="MBX39684.1"/>
    </source>
</evidence>
<sequence length="36" mass="4273">MKPHTVCKKIAYFPAELISSTFGEILWSFSHLYIWK</sequence>
<dbReference type="AlphaFoldDB" id="A0A2P2NB24"/>